<accession>A0A931NG62</accession>
<dbReference type="GO" id="GO:0008235">
    <property type="term" value="F:metalloexopeptidase activity"/>
    <property type="evidence" value="ECO:0007669"/>
    <property type="project" value="InterPro"/>
</dbReference>
<name>A0A931NG62_9BURK</name>
<feature type="domain" description="Peptidase M28" evidence="5">
    <location>
        <begin position="109"/>
        <end position="221"/>
    </location>
</feature>
<dbReference type="AlphaFoldDB" id="A0A931NG62"/>
<dbReference type="InterPro" id="IPR013783">
    <property type="entry name" value="Ig-like_fold"/>
</dbReference>
<dbReference type="InterPro" id="IPR036116">
    <property type="entry name" value="FN3_sf"/>
</dbReference>
<dbReference type="Gene3D" id="2.60.40.10">
    <property type="entry name" value="Immunoglobulins"/>
    <property type="match status" value="1"/>
</dbReference>
<keyword evidence="3" id="KW-0378">Hydrolase</keyword>
<dbReference type="SUPFAM" id="SSF49265">
    <property type="entry name" value="Fibronectin type III"/>
    <property type="match status" value="1"/>
</dbReference>
<dbReference type="InterPro" id="IPR045175">
    <property type="entry name" value="M28_fam"/>
</dbReference>
<comment type="caution">
    <text evidence="6">The sequence shown here is derived from an EMBL/GenBank/DDBJ whole genome shotgun (WGS) entry which is preliminary data.</text>
</comment>
<reference evidence="6" key="1">
    <citation type="submission" date="2020-12" db="EMBL/GenBank/DDBJ databases">
        <title>The genome sequence of Inhella sp. 1Y17.</title>
        <authorList>
            <person name="Liu Y."/>
        </authorList>
    </citation>
    <scope>NUCLEOTIDE SEQUENCE</scope>
    <source>
        <strain evidence="6">1Y17</strain>
    </source>
</reference>
<keyword evidence="2" id="KW-0964">Secreted</keyword>
<sequence length="461" mass="49297">MRLTLLSFLFAATAQAAPPPAPPADTLLSQTLEQVSPTRLQARIERLAAFGTRHTTSSQSHPTRGIGAAWRWIEAELRACAAGTPLQVETRRHTEPPGRRIAAPTEIVNVLATLPGRAGSQRVLLMLGHYDSRNGDVMDAEGEAPGANDDASGTVAVMEAACLAAQAAKTRPLDATIVFAAVAGEEQGLLGAAQLAREFDAGAGVEGVITNDIVGSPRGALGEHAPHSLRLFADGLDPLLRLLLRGANAETHPRLKAQQELAAAGGAEDLPTAQFGRHLQRAVEAYVPGFQVNLIQRRDRTLRGGDHLPFLERGLAAVRFSEPFENYAHQHQNIRVENGQRFGDLPEFVDPAYVARVTQANLAGLLSLAWAPGPPAEVRVDARELSNDTRLQWAPVAGASGYRVLWRRSEAAQWQQALDLGPQAREALLKGVSRDDWVFAVQALGTRGQAGLAAYAPPKGN</sequence>
<dbReference type="Proteomes" id="UP000613266">
    <property type="component" value="Unassembled WGS sequence"/>
</dbReference>
<dbReference type="Gene3D" id="3.40.630.10">
    <property type="entry name" value="Zn peptidases"/>
    <property type="match status" value="1"/>
</dbReference>
<feature type="chain" id="PRO_5037645677" evidence="4">
    <location>
        <begin position="17"/>
        <end position="461"/>
    </location>
</feature>
<organism evidence="6 7">
    <name type="scientific">Inhella proteolytica</name>
    <dbReference type="NCBI Taxonomy" id="2795029"/>
    <lineage>
        <taxon>Bacteria</taxon>
        <taxon>Pseudomonadati</taxon>
        <taxon>Pseudomonadota</taxon>
        <taxon>Betaproteobacteria</taxon>
        <taxon>Burkholderiales</taxon>
        <taxon>Sphaerotilaceae</taxon>
        <taxon>Inhella</taxon>
    </lineage>
</organism>
<evidence type="ECO:0000256" key="4">
    <source>
        <dbReference type="SAM" id="SignalP"/>
    </source>
</evidence>
<dbReference type="Pfam" id="PF04389">
    <property type="entry name" value="Peptidase_M28"/>
    <property type="match status" value="1"/>
</dbReference>
<keyword evidence="4" id="KW-0732">Signal</keyword>
<dbReference type="EMBL" id="JAEDAK010000025">
    <property type="protein sequence ID" value="MBH9579557.1"/>
    <property type="molecule type" value="Genomic_DNA"/>
</dbReference>
<feature type="signal peptide" evidence="4">
    <location>
        <begin position="1"/>
        <end position="16"/>
    </location>
</feature>
<keyword evidence="7" id="KW-1185">Reference proteome</keyword>
<dbReference type="SUPFAM" id="SSF53187">
    <property type="entry name" value="Zn-dependent exopeptidases"/>
    <property type="match status" value="1"/>
</dbReference>
<evidence type="ECO:0000256" key="2">
    <source>
        <dbReference type="ARBA" id="ARBA00022525"/>
    </source>
</evidence>
<dbReference type="InterPro" id="IPR003961">
    <property type="entry name" value="FN3_dom"/>
</dbReference>
<evidence type="ECO:0000313" key="7">
    <source>
        <dbReference type="Proteomes" id="UP000613266"/>
    </source>
</evidence>
<dbReference type="PANTHER" id="PTHR12147">
    <property type="entry name" value="METALLOPEPTIDASE M28 FAMILY MEMBER"/>
    <property type="match status" value="1"/>
</dbReference>
<keyword evidence="3" id="KW-0482">Metalloprotease</keyword>
<dbReference type="RefSeq" id="WP_198113504.1">
    <property type="nucleotide sequence ID" value="NZ_JAEDAK010000025.1"/>
</dbReference>
<dbReference type="CDD" id="cd00063">
    <property type="entry name" value="FN3"/>
    <property type="match status" value="1"/>
</dbReference>
<protein>
    <submittedName>
        <fullName evidence="6">M28 family metallopeptidase</fullName>
    </submittedName>
</protein>
<evidence type="ECO:0000256" key="3">
    <source>
        <dbReference type="ARBA" id="ARBA00023049"/>
    </source>
</evidence>
<evidence type="ECO:0000256" key="1">
    <source>
        <dbReference type="ARBA" id="ARBA00004613"/>
    </source>
</evidence>
<keyword evidence="3" id="KW-0645">Protease</keyword>
<dbReference type="InterPro" id="IPR007484">
    <property type="entry name" value="Peptidase_M28"/>
</dbReference>
<dbReference type="PANTHER" id="PTHR12147:SF26">
    <property type="entry name" value="PEPTIDASE M28 DOMAIN-CONTAINING PROTEIN"/>
    <property type="match status" value="1"/>
</dbReference>
<dbReference type="GO" id="GO:0006508">
    <property type="term" value="P:proteolysis"/>
    <property type="evidence" value="ECO:0007669"/>
    <property type="project" value="InterPro"/>
</dbReference>
<proteinExistence type="predicted"/>
<dbReference type="GO" id="GO:0005576">
    <property type="term" value="C:extracellular region"/>
    <property type="evidence" value="ECO:0007669"/>
    <property type="project" value="UniProtKB-SubCell"/>
</dbReference>
<gene>
    <name evidence="6" type="ORF">I7X39_21880</name>
</gene>
<comment type="subcellular location">
    <subcellularLocation>
        <location evidence="1">Secreted</location>
    </subcellularLocation>
</comment>
<evidence type="ECO:0000259" key="5">
    <source>
        <dbReference type="Pfam" id="PF04389"/>
    </source>
</evidence>
<evidence type="ECO:0000313" key="6">
    <source>
        <dbReference type="EMBL" id="MBH9579557.1"/>
    </source>
</evidence>